<comment type="caution">
    <text evidence="5">The sequence shown here is derived from an EMBL/GenBank/DDBJ whole genome shotgun (WGS) entry which is preliminary data.</text>
</comment>
<keyword evidence="3" id="KW-0479">Metal-binding</keyword>
<evidence type="ECO:0000256" key="3">
    <source>
        <dbReference type="ARBA" id="ARBA00022723"/>
    </source>
</evidence>
<dbReference type="GO" id="GO:0009231">
    <property type="term" value="P:riboflavin biosynthetic process"/>
    <property type="evidence" value="ECO:0007669"/>
    <property type="project" value="UniProtKB-UniPathway"/>
</dbReference>
<dbReference type="GO" id="GO:0046872">
    <property type="term" value="F:metal ion binding"/>
    <property type="evidence" value="ECO:0007669"/>
    <property type="project" value="UniProtKB-KW"/>
</dbReference>
<evidence type="ECO:0000313" key="5">
    <source>
        <dbReference type="EMBL" id="PIP53180.1"/>
    </source>
</evidence>
<accession>A0A2H0B804</accession>
<dbReference type="GO" id="GO:0008686">
    <property type="term" value="F:3,4-dihydroxy-2-butanone-4-phosphate synthase activity"/>
    <property type="evidence" value="ECO:0007669"/>
    <property type="project" value="TreeGrafter"/>
</dbReference>
<organism evidence="5 6">
    <name type="scientific">Candidatus Beckwithbacteria bacterium CG23_combo_of_CG06-09_8_20_14_all_34_8</name>
    <dbReference type="NCBI Taxonomy" id="1974497"/>
    <lineage>
        <taxon>Bacteria</taxon>
        <taxon>Candidatus Beckwithiibacteriota</taxon>
    </lineage>
</organism>
<evidence type="ECO:0000256" key="1">
    <source>
        <dbReference type="ARBA" id="ARBA00005104"/>
    </source>
</evidence>
<dbReference type="UniPathway" id="UPA00275"/>
<dbReference type="EMBL" id="PCSR01000054">
    <property type="protein sequence ID" value="PIP53180.1"/>
    <property type="molecule type" value="Genomic_DNA"/>
</dbReference>
<dbReference type="PANTHER" id="PTHR21327:SF18">
    <property type="entry name" value="3,4-DIHYDROXY-2-BUTANONE 4-PHOSPHATE SYNTHASE"/>
    <property type="match status" value="1"/>
</dbReference>
<dbReference type="GO" id="GO:0005829">
    <property type="term" value="C:cytosol"/>
    <property type="evidence" value="ECO:0007669"/>
    <property type="project" value="TreeGrafter"/>
</dbReference>
<feature type="domain" description="GTP cyclohydrolase II" evidence="4">
    <location>
        <begin position="242"/>
        <end position="385"/>
    </location>
</feature>
<dbReference type="SUPFAM" id="SSF142695">
    <property type="entry name" value="RibA-like"/>
    <property type="match status" value="1"/>
</dbReference>
<evidence type="ECO:0000256" key="2">
    <source>
        <dbReference type="ARBA" id="ARBA00022619"/>
    </source>
</evidence>
<dbReference type="Gene3D" id="3.40.50.10990">
    <property type="entry name" value="GTP cyclohydrolase II"/>
    <property type="match status" value="1"/>
</dbReference>
<dbReference type="InterPro" id="IPR036144">
    <property type="entry name" value="RibA-like_sf"/>
</dbReference>
<keyword evidence="2" id="KW-0686">Riboflavin biosynthesis</keyword>
<gene>
    <name evidence="5" type="ORF">COX08_02410</name>
</gene>
<protein>
    <recommendedName>
        <fullName evidence="4">GTP cyclohydrolase II domain-containing protein</fullName>
    </recommendedName>
</protein>
<proteinExistence type="predicted"/>
<dbReference type="InterPro" id="IPR032677">
    <property type="entry name" value="GTP_cyclohydro_II"/>
</dbReference>
<dbReference type="Pfam" id="PF00925">
    <property type="entry name" value="GTP_cyclohydro2"/>
    <property type="match status" value="1"/>
</dbReference>
<sequence>MNERLHQHLGLSRYEWPTFPRGMYDATVVNQRALLPNRSGIAELPDYPSVGEQFGNVIYLARGAQMVASQPGELEAMDLWGSWNRLHGPLRHIAYRHGSQIELKDNALVEMDTLCPGGYFDLDCGCGNQKDHHVKGLYEVDASAAAYISLDAYTLPSEAHTTMQSILDGMGIRSIGYGQPDIALICATRQELLKPSSVQEIYYGLSGKAYLKTHDVAVTFRGGNPARLMVIEEPVVEEINGYNQRPKRHYVFVYGDIQHSVPVVRYHSACITAELGGNGCDCHHQLQTTLSYIKENGSGVIIYADEEGMDLGLAPKFAQTMYTGHEITDLLSAREFELGLPGDLRNYELIGAVRQATGLTQARVVSNNLSKFAAFGRNGVHILGTYPIEANINLLAPQAVPDIAAKKQSGRYIDY</sequence>
<name>A0A2H0B804_9BACT</name>
<evidence type="ECO:0000313" key="6">
    <source>
        <dbReference type="Proteomes" id="UP000229459"/>
    </source>
</evidence>
<comment type="pathway">
    <text evidence="1">Cofactor biosynthesis; riboflavin biosynthesis.</text>
</comment>
<dbReference type="AlphaFoldDB" id="A0A2H0B804"/>
<evidence type="ECO:0000259" key="4">
    <source>
        <dbReference type="Pfam" id="PF00925"/>
    </source>
</evidence>
<dbReference type="PANTHER" id="PTHR21327">
    <property type="entry name" value="GTP CYCLOHYDROLASE II-RELATED"/>
    <property type="match status" value="1"/>
</dbReference>
<dbReference type="Proteomes" id="UP000229459">
    <property type="component" value="Unassembled WGS sequence"/>
</dbReference>
<reference evidence="5 6" key="1">
    <citation type="submission" date="2017-09" db="EMBL/GenBank/DDBJ databases">
        <title>Depth-based differentiation of microbial function through sediment-hosted aquifers and enrichment of novel symbionts in the deep terrestrial subsurface.</title>
        <authorList>
            <person name="Probst A.J."/>
            <person name="Ladd B."/>
            <person name="Jarett J.K."/>
            <person name="Geller-Mcgrath D.E."/>
            <person name="Sieber C.M."/>
            <person name="Emerson J.B."/>
            <person name="Anantharaman K."/>
            <person name="Thomas B.C."/>
            <person name="Malmstrom R."/>
            <person name="Stieglmeier M."/>
            <person name="Klingl A."/>
            <person name="Woyke T."/>
            <person name="Ryan C.M."/>
            <person name="Banfield J.F."/>
        </authorList>
    </citation>
    <scope>NUCLEOTIDE SEQUENCE [LARGE SCALE GENOMIC DNA]</scope>
    <source>
        <strain evidence="5">CG23_combo_of_CG06-09_8_20_14_all_34_8</strain>
    </source>
</reference>